<proteinExistence type="predicted"/>
<dbReference type="Proteomes" id="UP000299102">
    <property type="component" value="Unassembled WGS sequence"/>
</dbReference>
<sequence length="284" mass="31147">MRSVNNARTRYFASRPRPARAARPCTAPLDLHLEQVLLPAAANGSGRRLRSGRLSRPRPAGPAGLVRIGGPQATVVTDTVTTSEAFGTPTDAPSETFASARVKTVVDGFAVGRDRTAYFTIRKRPSTANPPPSKVHRGPFGNVAQPQRPPCVNTQHGVMPLKRITLISIPLTYIKAVNTRRPYFCLVSFAERGAISNSSVGMRLRSGLKESPVKSSRPVTLEVRAARVGRTLRDVLHIGHLRVWSPAGWSSRTITRLCHNLMWMVNKVSDTCRYDFFSNTVVLT</sequence>
<feature type="region of interest" description="Disordered" evidence="1">
    <location>
        <begin position="44"/>
        <end position="68"/>
    </location>
</feature>
<protein>
    <submittedName>
        <fullName evidence="2">Uncharacterized protein</fullName>
    </submittedName>
</protein>
<dbReference type="EMBL" id="BGZK01000090">
    <property type="protein sequence ID" value="GBP17741.1"/>
    <property type="molecule type" value="Genomic_DNA"/>
</dbReference>
<feature type="compositionally biased region" description="Basic residues" evidence="1">
    <location>
        <begin position="47"/>
        <end position="56"/>
    </location>
</feature>
<evidence type="ECO:0000313" key="2">
    <source>
        <dbReference type="EMBL" id="GBP17741.1"/>
    </source>
</evidence>
<accession>A0A4C1TUP2</accession>
<comment type="caution">
    <text evidence="2">The sequence shown here is derived from an EMBL/GenBank/DDBJ whole genome shotgun (WGS) entry which is preliminary data.</text>
</comment>
<organism evidence="2 3">
    <name type="scientific">Eumeta variegata</name>
    <name type="common">Bagworm moth</name>
    <name type="synonym">Eumeta japonica</name>
    <dbReference type="NCBI Taxonomy" id="151549"/>
    <lineage>
        <taxon>Eukaryota</taxon>
        <taxon>Metazoa</taxon>
        <taxon>Ecdysozoa</taxon>
        <taxon>Arthropoda</taxon>
        <taxon>Hexapoda</taxon>
        <taxon>Insecta</taxon>
        <taxon>Pterygota</taxon>
        <taxon>Neoptera</taxon>
        <taxon>Endopterygota</taxon>
        <taxon>Lepidoptera</taxon>
        <taxon>Glossata</taxon>
        <taxon>Ditrysia</taxon>
        <taxon>Tineoidea</taxon>
        <taxon>Psychidae</taxon>
        <taxon>Oiketicinae</taxon>
        <taxon>Eumeta</taxon>
    </lineage>
</organism>
<dbReference type="AlphaFoldDB" id="A0A4C1TUP2"/>
<evidence type="ECO:0000313" key="3">
    <source>
        <dbReference type="Proteomes" id="UP000299102"/>
    </source>
</evidence>
<gene>
    <name evidence="2" type="ORF">EVAR_102599_1</name>
</gene>
<evidence type="ECO:0000256" key="1">
    <source>
        <dbReference type="SAM" id="MobiDB-lite"/>
    </source>
</evidence>
<reference evidence="2 3" key="1">
    <citation type="journal article" date="2019" name="Commun. Biol.">
        <title>The bagworm genome reveals a unique fibroin gene that provides high tensile strength.</title>
        <authorList>
            <person name="Kono N."/>
            <person name="Nakamura H."/>
            <person name="Ohtoshi R."/>
            <person name="Tomita M."/>
            <person name="Numata K."/>
            <person name="Arakawa K."/>
        </authorList>
    </citation>
    <scope>NUCLEOTIDE SEQUENCE [LARGE SCALE GENOMIC DNA]</scope>
</reference>
<name>A0A4C1TUP2_EUMVA</name>
<keyword evidence="3" id="KW-1185">Reference proteome</keyword>